<proteinExistence type="predicted"/>
<dbReference type="Pfam" id="PF24569">
    <property type="entry name" value="CFAP161"/>
    <property type="match status" value="2"/>
</dbReference>
<organism evidence="1 2">
    <name type="scientific">Pomacea canaliculata</name>
    <name type="common">Golden apple snail</name>
    <dbReference type="NCBI Taxonomy" id="400727"/>
    <lineage>
        <taxon>Eukaryota</taxon>
        <taxon>Metazoa</taxon>
        <taxon>Spiralia</taxon>
        <taxon>Lophotrochozoa</taxon>
        <taxon>Mollusca</taxon>
        <taxon>Gastropoda</taxon>
        <taxon>Caenogastropoda</taxon>
        <taxon>Architaenioglossa</taxon>
        <taxon>Ampullarioidea</taxon>
        <taxon>Ampullariidae</taxon>
        <taxon>Pomacea</taxon>
    </lineage>
</organism>
<gene>
    <name evidence="1" type="ORF">C0Q70_20321</name>
</gene>
<dbReference type="STRING" id="400727.A0A2T7NF88"/>
<dbReference type="GO" id="GO:0060271">
    <property type="term" value="P:cilium assembly"/>
    <property type="evidence" value="ECO:0007669"/>
    <property type="project" value="TreeGrafter"/>
</dbReference>
<keyword evidence="2" id="KW-1185">Reference proteome</keyword>
<reference evidence="1 2" key="1">
    <citation type="submission" date="2018-04" db="EMBL/GenBank/DDBJ databases">
        <title>The genome of golden apple snail Pomacea canaliculata provides insight into stress tolerance and invasive adaptation.</title>
        <authorList>
            <person name="Liu C."/>
            <person name="Liu B."/>
            <person name="Ren Y."/>
            <person name="Zhang Y."/>
            <person name="Wang H."/>
            <person name="Li S."/>
            <person name="Jiang F."/>
            <person name="Yin L."/>
            <person name="Zhang G."/>
            <person name="Qian W."/>
            <person name="Fan W."/>
        </authorList>
    </citation>
    <scope>NUCLEOTIDE SEQUENCE [LARGE SCALE GENOMIC DNA]</scope>
    <source>
        <strain evidence="1">SZHN2017</strain>
        <tissue evidence="1">Muscle</tissue>
    </source>
</reference>
<dbReference type="GO" id="GO:0031514">
    <property type="term" value="C:motile cilium"/>
    <property type="evidence" value="ECO:0007669"/>
    <property type="project" value="TreeGrafter"/>
</dbReference>
<dbReference type="InterPro" id="IPR055325">
    <property type="entry name" value="CF161"/>
</dbReference>
<dbReference type="EMBL" id="PZQS01000013">
    <property type="protein sequence ID" value="PVD19830.1"/>
    <property type="molecule type" value="Genomic_DNA"/>
</dbReference>
<dbReference type="PANTHER" id="PTHR24274:SF1">
    <property type="entry name" value="CILIA- AND FLAGELLA-ASSOCIATED PROTEIN 161"/>
    <property type="match status" value="1"/>
</dbReference>
<evidence type="ECO:0000313" key="2">
    <source>
        <dbReference type="Proteomes" id="UP000245119"/>
    </source>
</evidence>
<name>A0A2T7NF88_POMCA</name>
<dbReference type="Proteomes" id="UP000245119">
    <property type="component" value="Linkage Group LG13"/>
</dbReference>
<dbReference type="AlphaFoldDB" id="A0A2T7NF88"/>
<evidence type="ECO:0000313" key="1">
    <source>
        <dbReference type="EMBL" id="PVD19830.1"/>
    </source>
</evidence>
<accession>A0A2T7NF88</accession>
<dbReference type="PANTHER" id="PTHR24274">
    <property type="entry name" value="CILIA- AND FLAGELLA-ASSOCIATED PROTEIN 161"/>
    <property type="match status" value="1"/>
</dbReference>
<sequence>MLKKVELSVTQDFAVHFGDQVMLQCAGDKDRTQYFINQIPRNDCVVALNVSDPNVLFQVQITGKASVTGSQTIEPNQRTVFSIESVGGGQLGAKLRYGQPFYLRTVGEHSGNLYLFSDKLSFKTENKSRHQELLLVPEPSFLTQWMCLYRNPLLRLEYEHEPVMANDELIIVHCKTNQALAVEGKYLSRTPFGREYELAVWTYLNSHKAEEPQNHWMIVMSVPGSTVRPVPDQGKLHETVS</sequence>
<dbReference type="Gene3D" id="2.80.10.50">
    <property type="match status" value="1"/>
</dbReference>
<dbReference type="OrthoDB" id="2126411at2759"/>
<comment type="caution">
    <text evidence="1">The sequence shown here is derived from an EMBL/GenBank/DDBJ whole genome shotgun (WGS) entry which is preliminary data.</text>
</comment>
<protein>
    <submittedName>
        <fullName evidence="1">Uncharacterized protein</fullName>
    </submittedName>
</protein>